<dbReference type="SUPFAM" id="SSF48726">
    <property type="entry name" value="Immunoglobulin"/>
    <property type="match status" value="2"/>
</dbReference>
<feature type="signal peptide" evidence="3">
    <location>
        <begin position="1"/>
        <end position="21"/>
    </location>
</feature>
<protein>
    <submittedName>
        <fullName evidence="6 7">Uncharacterized protein LOC106073590</fullName>
    </submittedName>
</protein>
<dbReference type="Pfam" id="PF13927">
    <property type="entry name" value="Ig_3"/>
    <property type="match status" value="1"/>
</dbReference>
<dbReference type="InterPro" id="IPR007567">
    <property type="entry name" value="Mid2_dom"/>
</dbReference>
<gene>
    <name evidence="6 7" type="primary">LOC106073590</name>
</gene>
<keyword evidence="5" id="KW-1185">Reference proteome</keyword>
<dbReference type="AlphaFoldDB" id="A0A9W2YUM2"/>
<dbReference type="InterPro" id="IPR013783">
    <property type="entry name" value="Ig-like_fold"/>
</dbReference>
<evidence type="ECO:0000313" key="6">
    <source>
        <dbReference type="RefSeq" id="XP_055866496.1"/>
    </source>
</evidence>
<feature type="region of interest" description="Disordered" evidence="1">
    <location>
        <begin position="363"/>
        <end position="396"/>
    </location>
</feature>
<evidence type="ECO:0000259" key="4">
    <source>
        <dbReference type="PROSITE" id="PS50835"/>
    </source>
</evidence>
<keyword evidence="2" id="KW-1133">Transmembrane helix</keyword>
<dbReference type="OrthoDB" id="6158624at2759"/>
<feature type="transmembrane region" description="Helical" evidence="2">
    <location>
        <begin position="403"/>
        <end position="427"/>
    </location>
</feature>
<dbReference type="RefSeq" id="XP_055866496.1">
    <property type="nucleotide sequence ID" value="XM_056010521.1"/>
</dbReference>
<dbReference type="Gene3D" id="2.60.40.10">
    <property type="entry name" value="Immunoglobulins"/>
    <property type="match status" value="2"/>
</dbReference>
<feature type="domain" description="Ig-like" evidence="4">
    <location>
        <begin position="140"/>
        <end position="227"/>
    </location>
</feature>
<keyword evidence="2" id="KW-0812">Transmembrane</keyword>
<dbReference type="SMART" id="SM00409">
    <property type="entry name" value="IG"/>
    <property type="match status" value="2"/>
</dbReference>
<dbReference type="InterPro" id="IPR003599">
    <property type="entry name" value="Ig_sub"/>
</dbReference>
<evidence type="ECO:0000256" key="1">
    <source>
        <dbReference type="SAM" id="MobiDB-lite"/>
    </source>
</evidence>
<dbReference type="InterPro" id="IPR013106">
    <property type="entry name" value="Ig_V-set"/>
</dbReference>
<dbReference type="InterPro" id="IPR036179">
    <property type="entry name" value="Ig-like_dom_sf"/>
</dbReference>
<dbReference type="CDD" id="cd00096">
    <property type="entry name" value="Ig"/>
    <property type="match status" value="1"/>
</dbReference>
<keyword evidence="2" id="KW-0472">Membrane</keyword>
<dbReference type="PROSITE" id="PS50835">
    <property type="entry name" value="IG_LIKE"/>
    <property type="match status" value="2"/>
</dbReference>
<sequence>MMGSLILFEIVVMMTLYDVTALDVKSTLTYPSDNIKGKSAVLNCAWTTSGSEEAGVVNIKKNDTNYFTCTVYRTNSYSCVKSVPTSPDRFTTVNGVGNISMTIGNLECLDEATYSCQVILFTPTGQFQQADTVLRIKIPPSSPALTIDQTEVIENSNINVSCTATLGYPNVGQIVWKTYQNGILFTPSPSDIIISSTNVVQPGDDICTVRNRSIALLKTSRNNPNISLACFVINQDFSPSSDDSCTNPTAQWCNLTATVNIVYPVSNIQSTIVPSTALYEGDDISLRCSVEANPLPTFTWTKVDDNRTLTSEMDGLVSVLRLTNLNLSTDAGDYNCTASNVVKGVTYTTSRAITLIINKATTPAPTTTTTRRTTTSTVTSPPTGNDSTGASTGDTDSSNTNNIIIGVVVGVGGALIIAIIIIIIVCYRRKKNIPKSIVNEPAEKTFNNNTTYNINLTNASMKSPQPDLVAGEKKMNSSSLNSSFDLKNDGLGYADLTYDNRPRSRKPMAITDNGSIYSSEIQMPEV</sequence>
<dbReference type="OMA" id="DGLMYAD"/>
<dbReference type="GeneID" id="106073590"/>
<name>A0A9W2YUM2_BIOGL</name>
<accession>A0A9W2YUM2</accession>
<feature type="domain" description="Ig-like" evidence="4">
    <location>
        <begin position="264"/>
        <end position="354"/>
    </location>
</feature>
<dbReference type="InterPro" id="IPR007110">
    <property type="entry name" value="Ig-like_dom"/>
</dbReference>
<reference evidence="6 7" key="1">
    <citation type="submission" date="2025-04" db="UniProtKB">
        <authorList>
            <consortium name="RefSeq"/>
        </authorList>
    </citation>
    <scope>IDENTIFICATION</scope>
</reference>
<proteinExistence type="predicted"/>
<evidence type="ECO:0000256" key="3">
    <source>
        <dbReference type="SAM" id="SignalP"/>
    </source>
</evidence>
<evidence type="ECO:0000256" key="2">
    <source>
        <dbReference type="SAM" id="Phobius"/>
    </source>
</evidence>
<dbReference type="Pfam" id="PF07686">
    <property type="entry name" value="V-set"/>
    <property type="match status" value="1"/>
</dbReference>
<feature type="chain" id="PRO_5044702490" evidence="3">
    <location>
        <begin position="22"/>
        <end position="526"/>
    </location>
</feature>
<dbReference type="Proteomes" id="UP001165740">
    <property type="component" value="Chromosome 14"/>
</dbReference>
<dbReference type="Pfam" id="PF04478">
    <property type="entry name" value="Mid2"/>
    <property type="match status" value="1"/>
</dbReference>
<dbReference type="InterPro" id="IPR003598">
    <property type="entry name" value="Ig_sub2"/>
</dbReference>
<dbReference type="PANTHER" id="PTHR45889">
    <property type="entry name" value="IG-LIKE DOMAIN-CONTAINING PROTEIN"/>
    <property type="match status" value="1"/>
</dbReference>
<dbReference type="RefSeq" id="XP_055866497.1">
    <property type="nucleotide sequence ID" value="XM_056010522.1"/>
</dbReference>
<evidence type="ECO:0000313" key="7">
    <source>
        <dbReference type="RefSeq" id="XP_055866497.1"/>
    </source>
</evidence>
<organism evidence="5 6">
    <name type="scientific">Biomphalaria glabrata</name>
    <name type="common">Bloodfluke planorb</name>
    <name type="synonym">Freshwater snail</name>
    <dbReference type="NCBI Taxonomy" id="6526"/>
    <lineage>
        <taxon>Eukaryota</taxon>
        <taxon>Metazoa</taxon>
        <taxon>Spiralia</taxon>
        <taxon>Lophotrochozoa</taxon>
        <taxon>Mollusca</taxon>
        <taxon>Gastropoda</taxon>
        <taxon>Heterobranchia</taxon>
        <taxon>Euthyneura</taxon>
        <taxon>Panpulmonata</taxon>
        <taxon>Hygrophila</taxon>
        <taxon>Lymnaeoidea</taxon>
        <taxon>Planorbidae</taxon>
        <taxon>Biomphalaria</taxon>
    </lineage>
</organism>
<dbReference type="SMART" id="SM00408">
    <property type="entry name" value="IGc2"/>
    <property type="match status" value="1"/>
</dbReference>
<keyword evidence="3" id="KW-0732">Signal</keyword>
<dbReference type="PANTHER" id="PTHR45889:SF8">
    <property type="entry name" value="IG-LIKE DOMAIN-CONTAINING PROTEIN"/>
    <property type="match status" value="1"/>
</dbReference>
<evidence type="ECO:0000313" key="5">
    <source>
        <dbReference type="Proteomes" id="UP001165740"/>
    </source>
</evidence>